<dbReference type="GO" id="GO:0006508">
    <property type="term" value="P:proteolysis"/>
    <property type="evidence" value="ECO:0007669"/>
    <property type="project" value="UniProtKB-KW"/>
</dbReference>
<keyword evidence="5" id="KW-0732">Signal</keyword>
<reference evidence="11" key="1">
    <citation type="submission" date="2018-05" db="EMBL/GenBank/DDBJ databases">
        <authorList>
            <person name="Lanie J.A."/>
            <person name="Ng W.-L."/>
            <person name="Kazmierczak K.M."/>
            <person name="Andrzejewski T.M."/>
            <person name="Davidsen T.M."/>
            <person name="Wayne K.J."/>
            <person name="Tettelin H."/>
            <person name="Glass J.I."/>
            <person name="Rusch D."/>
            <person name="Podicherti R."/>
            <person name="Tsui H.-C.T."/>
            <person name="Winkler M.E."/>
        </authorList>
    </citation>
    <scope>NUCLEOTIDE SEQUENCE</scope>
</reference>
<dbReference type="Gene3D" id="3.40.630.10">
    <property type="entry name" value="Zn peptidases"/>
    <property type="match status" value="1"/>
</dbReference>
<keyword evidence="9" id="KW-0865">Zymogen</keyword>
<dbReference type="Gene3D" id="3.50.30.30">
    <property type="match status" value="1"/>
</dbReference>
<keyword evidence="7" id="KW-0862">Zinc</keyword>
<dbReference type="AlphaFoldDB" id="A0A381V8D0"/>
<dbReference type="GO" id="GO:0070573">
    <property type="term" value="F:metallodipeptidase activity"/>
    <property type="evidence" value="ECO:0007669"/>
    <property type="project" value="InterPro"/>
</dbReference>
<evidence type="ECO:0000256" key="3">
    <source>
        <dbReference type="ARBA" id="ARBA00022670"/>
    </source>
</evidence>
<dbReference type="EMBL" id="UINC01008077">
    <property type="protein sequence ID" value="SVA36404.1"/>
    <property type="molecule type" value="Genomic_DNA"/>
</dbReference>
<evidence type="ECO:0008006" key="12">
    <source>
        <dbReference type="Google" id="ProtNLM"/>
    </source>
</evidence>
<dbReference type="GO" id="GO:0005576">
    <property type="term" value="C:extracellular region"/>
    <property type="evidence" value="ECO:0007669"/>
    <property type="project" value="UniProtKB-SubCell"/>
</dbReference>
<accession>A0A381V8D0</accession>
<evidence type="ECO:0000256" key="10">
    <source>
        <dbReference type="ARBA" id="ARBA00023180"/>
    </source>
</evidence>
<keyword evidence="6" id="KW-0378">Hydrolase</keyword>
<keyword evidence="8" id="KW-0482">Metalloprotease</keyword>
<sequence>MKKLSVLFLSVLVTAVWDVQVRTQTFASDDSVIRQIWTEGMENSQTYSLGQVLFDKLGPRLTGTPGKKRANDWLVDTYREWGIEAANEEYGTWMRWSRGRTHVDLVEPRIRTLEMALLAWSPGTDGQPLRGEVVIMPDVEDVAAFEAWLPNVQGKFVAIAFPQPTCRPDADWE</sequence>
<evidence type="ECO:0000256" key="1">
    <source>
        <dbReference type="ARBA" id="ARBA00004613"/>
    </source>
</evidence>
<name>A0A381V8D0_9ZZZZ</name>
<gene>
    <name evidence="11" type="ORF">METZ01_LOCUS89258</name>
</gene>
<evidence type="ECO:0000256" key="7">
    <source>
        <dbReference type="ARBA" id="ARBA00022833"/>
    </source>
</evidence>
<proteinExistence type="predicted"/>
<dbReference type="PANTHER" id="PTHR12053">
    <property type="entry name" value="PROTEASE FAMILY M28 PLASMA GLUTAMATE CARBOXYPEPTIDASE-RELATED"/>
    <property type="match status" value="1"/>
</dbReference>
<dbReference type="PANTHER" id="PTHR12053:SF3">
    <property type="entry name" value="CARBOXYPEPTIDASE Q"/>
    <property type="match status" value="1"/>
</dbReference>
<evidence type="ECO:0000256" key="2">
    <source>
        <dbReference type="ARBA" id="ARBA00022525"/>
    </source>
</evidence>
<dbReference type="InterPro" id="IPR039866">
    <property type="entry name" value="CPQ"/>
</dbReference>
<evidence type="ECO:0000256" key="5">
    <source>
        <dbReference type="ARBA" id="ARBA00022729"/>
    </source>
</evidence>
<evidence type="ECO:0000256" key="9">
    <source>
        <dbReference type="ARBA" id="ARBA00023145"/>
    </source>
</evidence>
<keyword evidence="3" id="KW-0645">Protease</keyword>
<keyword evidence="10" id="KW-0325">Glycoprotein</keyword>
<feature type="non-terminal residue" evidence="11">
    <location>
        <position position="173"/>
    </location>
</feature>
<protein>
    <recommendedName>
        <fullName evidence="12">Peptidase M28 domain-containing protein</fullName>
    </recommendedName>
</protein>
<evidence type="ECO:0000256" key="6">
    <source>
        <dbReference type="ARBA" id="ARBA00022801"/>
    </source>
</evidence>
<evidence type="ECO:0000256" key="8">
    <source>
        <dbReference type="ARBA" id="ARBA00023049"/>
    </source>
</evidence>
<keyword evidence="2" id="KW-0964">Secreted</keyword>
<comment type="subcellular location">
    <subcellularLocation>
        <location evidence="1">Secreted</location>
    </subcellularLocation>
</comment>
<evidence type="ECO:0000256" key="4">
    <source>
        <dbReference type="ARBA" id="ARBA00022723"/>
    </source>
</evidence>
<dbReference type="GO" id="GO:0046872">
    <property type="term" value="F:metal ion binding"/>
    <property type="evidence" value="ECO:0007669"/>
    <property type="project" value="UniProtKB-KW"/>
</dbReference>
<organism evidence="11">
    <name type="scientific">marine metagenome</name>
    <dbReference type="NCBI Taxonomy" id="408172"/>
    <lineage>
        <taxon>unclassified sequences</taxon>
        <taxon>metagenomes</taxon>
        <taxon>ecological metagenomes</taxon>
    </lineage>
</organism>
<keyword evidence="4" id="KW-0479">Metal-binding</keyword>
<evidence type="ECO:0000313" key="11">
    <source>
        <dbReference type="EMBL" id="SVA36404.1"/>
    </source>
</evidence>